<dbReference type="GO" id="GO:0005524">
    <property type="term" value="F:ATP binding"/>
    <property type="evidence" value="ECO:0007669"/>
    <property type="project" value="UniProtKB-KW"/>
</dbReference>
<comment type="similarity">
    <text evidence="1">Belongs to the Mg-chelatase subunits D/I family. ComM subfamily.</text>
</comment>
<dbReference type="Pfam" id="PF13335">
    <property type="entry name" value="Mg_chelatase_C"/>
    <property type="match status" value="1"/>
</dbReference>
<keyword evidence="3" id="KW-0067">ATP-binding</keyword>
<feature type="domain" description="MCM C-terminal AAA(+) ATPase" evidence="4">
    <location>
        <begin position="289"/>
        <end position="380"/>
    </location>
</feature>
<dbReference type="InterPro" id="IPR004482">
    <property type="entry name" value="Mg_chelat-rel"/>
</dbReference>
<dbReference type="PROSITE" id="PS50051">
    <property type="entry name" value="MCM_2"/>
    <property type="match status" value="1"/>
</dbReference>
<keyword evidence="2" id="KW-0547">Nucleotide-binding</keyword>
<dbReference type="InterPro" id="IPR045006">
    <property type="entry name" value="CHLI-like"/>
</dbReference>
<dbReference type="NCBIfam" id="NF007365">
    <property type="entry name" value="PRK09862.1"/>
    <property type="match status" value="1"/>
</dbReference>
<dbReference type="PRINTS" id="PR01657">
    <property type="entry name" value="MCMFAMILY"/>
</dbReference>
<dbReference type="InterPro" id="IPR000523">
    <property type="entry name" value="Mg_chelatse_chII-like_cat_dom"/>
</dbReference>
<evidence type="ECO:0000259" key="4">
    <source>
        <dbReference type="PROSITE" id="PS50051"/>
    </source>
</evidence>
<evidence type="ECO:0000313" key="5">
    <source>
        <dbReference type="EMBL" id="AWL13407.1"/>
    </source>
</evidence>
<dbReference type="KEGG" id="salh:HMF8227_02959"/>
<dbReference type="Pfam" id="PF01078">
    <property type="entry name" value="Mg_chelatase"/>
    <property type="match status" value="1"/>
</dbReference>
<accession>A0A2S2E914</accession>
<dbReference type="GO" id="GO:0003677">
    <property type="term" value="F:DNA binding"/>
    <property type="evidence" value="ECO:0007669"/>
    <property type="project" value="InterPro"/>
</dbReference>
<dbReference type="AlphaFoldDB" id="A0A2S2E914"/>
<protein>
    <submittedName>
        <fullName evidence="5">Competence protein ComM</fullName>
    </submittedName>
</protein>
<dbReference type="OrthoDB" id="9813147at2"/>
<dbReference type="InterPro" id="IPR003593">
    <property type="entry name" value="AAA+_ATPase"/>
</dbReference>
<name>A0A2S2E914_9ALTE</name>
<dbReference type="InterPro" id="IPR001208">
    <property type="entry name" value="MCM_dom"/>
</dbReference>
<dbReference type="Gene3D" id="3.40.50.300">
    <property type="entry name" value="P-loop containing nucleotide triphosphate hydrolases"/>
    <property type="match status" value="1"/>
</dbReference>
<dbReference type="PANTHER" id="PTHR32039:SF7">
    <property type="entry name" value="COMPETENCE PROTEIN COMM"/>
    <property type="match status" value="1"/>
</dbReference>
<dbReference type="SUPFAM" id="SSF52540">
    <property type="entry name" value="P-loop containing nucleoside triphosphate hydrolases"/>
    <property type="match status" value="1"/>
</dbReference>
<dbReference type="InterPro" id="IPR027417">
    <property type="entry name" value="P-loop_NTPase"/>
</dbReference>
<gene>
    <name evidence="5" type="ORF">HMF8227_02959</name>
</gene>
<dbReference type="RefSeq" id="WP_109340908.1">
    <property type="nucleotide sequence ID" value="NZ_CP029347.1"/>
</dbReference>
<dbReference type="Gene3D" id="3.30.230.10">
    <property type="match status" value="1"/>
</dbReference>
<evidence type="ECO:0000313" key="6">
    <source>
        <dbReference type="Proteomes" id="UP000245728"/>
    </source>
</evidence>
<dbReference type="InterPro" id="IPR020568">
    <property type="entry name" value="Ribosomal_Su5_D2-typ_SF"/>
</dbReference>
<dbReference type="PANTHER" id="PTHR32039">
    <property type="entry name" value="MAGNESIUM-CHELATASE SUBUNIT CHLI"/>
    <property type="match status" value="1"/>
</dbReference>
<keyword evidence="6" id="KW-1185">Reference proteome</keyword>
<dbReference type="NCBIfam" id="TIGR00368">
    <property type="entry name" value="YifB family Mg chelatase-like AAA ATPase"/>
    <property type="match status" value="1"/>
</dbReference>
<sequence>MSLAIVQTRACLGIEAPKVSVEVHLSNGLPAFNIVGLPEASVRESRDRVRSALTNSGFEFPPKRITVNLAPADLPKDGSRFDLPIAIGIIAACHDLPKERLQVSEFVGELALSGELRPISGVLPSAYACHQAGHQLVFPRDNAGEAALIRQADLYPACQLLEVFHHLNGQEQLPVYQSQIPEQAPDSTLDLQDVVGQGPAKRALEIAAAGGHNLLLTGPPGTGKTMLANRLPGLLPEMSEHEALETAAIHSVTGKPLTPDSWRQRPFRSPHHTSSAVALVGGGSQPRPGEISLAHNGVLFLDELPEFDRKVLEVLREPLEAGKVSISRAARQAEFPARFQLVAAMNPSPTGSAQDRRATTEQTLRYLNRLSGPFLERIDLQVEVPKLPSGQFAQRIQDRGEPTALVRQRVLQARQRQWHRTDKLNAHLSAREVDQHCSLSQADRQFLEQAAEQLGLSIRSFHRLLKIGRTLADLEGKANIRRHHLTEALQYRALDRLIAILSSN</sequence>
<organism evidence="5 6">
    <name type="scientific">Saliniradius amylolyticus</name>
    <dbReference type="NCBI Taxonomy" id="2183582"/>
    <lineage>
        <taxon>Bacteria</taxon>
        <taxon>Pseudomonadati</taxon>
        <taxon>Pseudomonadota</taxon>
        <taxon>Gammaproteobacteria</taxon>
        <taxon>Alteromonadales</taxon>
        <taxon>Alteromonadaceae</taxon>
        <taxon>Saliniradius</taxon>
    </lineage>
</organism>
<dbReference type="Pfam" id="PF13541">
    <property type="entry name" value="ChlI"/>
    <property type="match status" value="1"/>
</dbReference>
<reference evidence="5 6" key="1">
    <citation type="submission" date="2018-05" db="EMBL/GenBank/DDBJ databases">
        <title>Salinimonas sp. HMF8227 Genome sequencing and assembly.</title>
        <authorList>
            <person name="Kang H."/>
            <person name="Kang J."/>
            <person name="Cha I."/>
            <person name="Kim H."/>
            <person name="Joh K."/>
        </authorList>
    </citation>
    <scope>NUCLEOTIDE SEQUENCE [LARGE SCALE GENOMIC DNA]</scope>
    <source>
        <strain evidence="5 6">HMF8227</strain>
    </source>
</reference>
<evidence type="ECO:0000256" key="2">
    <source>
        <dbReference type="ARBA" id="ARBA00022741"/>
    </source>
</evidence>
<dbReference type="Proteomes" id="UP000245728">
    <property type="component" value="Chromosome"/>
</dbReference>
<evidence type="ECO:0000256" key="3">
    <source>
        <dbReference type="ARBA" id="ARBA00022840"/>
    </source>
</evidence>
<dbReference type="InterPro" id="IPR025158">
    <property type="entry name" value="Mg_chelat-rel_C"/>
</dbReference>
<evidence type="ECO:0000256" key="1">
    <source>
        <dbReference type="ARBA" id="ARBA00006354"/>
    </source>
</evidence>
<dbReference type="SUPFAM" id="SSF54211">
    <property type="entry name" value="Ribosomal protein S5 domain 2-like"/>
    <property type="match status" value="1"/>
</dbReference>
<dbReference type="SMART" id="SM00382">
    <property type="entry name" value="AAA"/>
    <property type="match status" value="1"/>
</dbReference>
<dbReference type="InterPro" id="IPR014721">
    <property type="entry name" value="Ribsml_uS5_D2-typ_fold_subgr"/>
</dbReference>
<dbReference type="EMBL" id="CP029347">
    <property type="protein sequence ID" value="AWL13407.1"/>
    <property type="molecule type" value="Genomic_DNA"/>
</dbReference>
<proteinExistence type="inferred from homology"/>